<name>A0A2P6MSI1_9EUKA</name>
<gene>
    <name evidence="1" type="ORF">PROFUN_03581</name>
</gene>
<comment type="caution">
    <text evidence="1">The sequence shown here is derived from an EMBL/GenBank/DDBJ whole genome shotgun (WGS) entry which is preliminary data.</text>
</comment>
<dbReference type="Proteomes" id="UP000241769">
    <property type="component" value="Unassembled WGS sequence"/>
</dbReference>
<evidence type="ECO:0000313" key="2">
    <source>
        <dbReference type="Proteomes" id="UP000241769"/>
    </source>
</evidence>
<reference evidence="1 2" key="1">
    <citation type="journal article" date="2018" name="Genome Biol. Evol.">
        <title>Multiple Roots of Fruiting Body Formation in Amoebozoa.</title>
        <authorList>
            <person name="Hillmann F."/>
            <person name="Forbes G."/>
            <person name="Novohradska S."/>
            <person name="Ferling I."/>
            <person name="Riege K."/>
            <person name="Groth M."/>
            <person name="Westermann M."/>
            <person name="Marz M."/>
            <person name="Spaller T."/>
            <person name="Winckler T."/>
            <person name="Schaap P."/>
            <person name="Glockner G."/>
        </authorList>
    </citation>
    <scope>NUCLEOTIDE SEQUENCE [LARGE SCALE GENOMIC DNA]</scope>
    <source>
        <strain evidence="1 2">Jena</strain>
    </source>
</reference>
<dbReference type="InParanoid" id="A0A2P6MSI1"/>
<dbReference type="EMBL" id="MDYQ01000448">
    <property type="protein sequence ID" value="PRP74659.1"/>
    <property type="molecule type" value="Genomic_DNA"/>
</dbReference>
<protein>
    <submittedName>
        <fullName evidence="1">Uncharacterized protein</fullName>
    </submittedName>
</protein>
<evidence type="ECO:0000313" key="1">
    <source>
        <dbReference type="EMBL" id="PRP74659.1"/>
    </source>
</evidence>
<proteinExistence type="predicted"/>
<organism evidence="1 2">
    <name type="scientific">Planoprotostelium fungivorum</name>
    <dbReference type="NCBI Taxonomy" id="1890364"/>
    <lineage>
        <taxon>Eukaryota</taxon>
        <taxon>Amoebozoa</taxon>
        <taxon>Evosea</taxon>
        <taxon>Variosea</taxon>
        <taxon>Cavosteliida</taxon>
        <taxon>Cavosteliaceae</taxon>
        <taxon>Planoprotostelium</taxon>
    </lineage>
</organism>
<accession>A0A2P6MSI1</accession>
<sequence>MNRPMLLPSSQACAGTMDTISDEVVGTLIQAGTCLLNSTSAGGGSWLTQYHRAI</sequence>
<dbReference type="AlphaFoldDB" id="A0A2P6MSI1"/>
<keyword evidence="2" id="KW-1185">Reference proteome</keyword>